<reference evidence="19" key="3">
    <citation type="submission" date="2014-05" db="EMBL/GenBank/DDBJ databases">
        <authorList>
            <person name="Aslett A.Martin."/>
            <person name="De Silva Nishadi"/>
        </authorList>
    </citation>
    <scope>NUCLEOTIDE SEQUENCE</scope>
    <source>
        <strain evidence="19">YM</strain>
    </source>
</reference>
<accession>A0A077YCN2</accession>
<keyword evidence="8 18" id="KW-0812">Transmembrane</keyword>
<evidence type="ECO:0000256" key="8">
    <source>
        <dbReference type="ARBA" id="ARBA00022692"/>
    </source>
</evidence>
<dbReference type="VEuPathDB" id="PlasmoDB:Py17XNL_001401007"/>
<dbReference type="Proteomes" id="UP000072874">
    <property type="component" value="Chromosome 14"/>
</dbReference>
<reference evidence="21 22" key="1">
    <citation type="journal article" date="2014" name="BMC Biol.">
        <title>A comprehensive evaluation of rodent malaria parasite genomes and gene expression.</title>
        <authorList>
            <person name="Otto T.D."/>
            <person name="Bohme U."/>
            <person name="Jackson A.P."/>
            <person name="Hunt M."/>
            <person name="Franke-Fayard B."/>
            <person name="Hoeijmakers W.A."/>
            <person name="Religa A.A."/>
            <person name="Robertson L."/>
            <person name="Sanders M."/>
            <person name="Ogun S.A."/>
            <person name="Cunningham D."/>
            <person name="Erhart A."/>
            <person name="Billker O."/>
            <person name="Khan S.M."/>
            <person name="Stunnenberg H.G."/>
            <person name="Langhorne J."/>
            <person name="Holder A.A."/>
            <person name="Waters A.P."/>
            <person name="Newbold C.I."/>
            <person name="Pain A."/>
            <person name="Berriman M."/>
            <person name="Janse C.J."/>
        </authorList>
    </citation>
    <scope>NUCLEOTIDE SEQUENCE [LARGE SCALE GENOMIC DNA]</scope>
    <source>
        <strain evidence="20 21">17X</strain>
        <strain evidence="19 22">YM</strain>
    </source>
</reference>
<dbReference type="EMBL" id="LM993668">
    <property type="protein sequence ID" value="VTZ81472.1"/>
    <property type="molecule type" value="Genomic_DNA"/>
</dbReference>
<dbReference type="PIRSF" id="PIRSF000848">
    <property type="entry name" value="CDP_diag_ino_3_P"/>
    <property type="match status" value="1"/>
</dbReference>
<dbReference type="VEuPathDB" id="PlasmoDB:PY17X_1415800"/>
<keyword evidence="13 16" id="KW-0472">Membrane</keyword>
<evidence type="ECO:0000256" key="2">
    <source>
        <dbReference type="ARBA" id="ARBA00001946"/>
    </source>
</evidence>
<dbReference type="AlphaFoldDB" id="A0A077YCN2"/>
<keyword evidence="6 16" id="KW-0444">Lipid biosynthesis</keyword>
<comment type="cofactor">
    <cofactor evidence="2">
        <name>Mg(2+)</name>
        <dbReference type="ChEBI" id="CHEBI:18420"/>
    </cofactor>
</comment>
<dbReference type="GO" id="GO:0006661">
    <property type="term" value="P:phosphatidylinositol biosynthetic process"/>
    <property type="evidence" value="ECO:0007669"/>
    <property type="project" value="TreeGrafter"/>
</dbReference>
<evidence type="ECO:0000256" key="6">
    <source>
        <dbReference type="ARBA" id="ARBA00022516"/>
    </source>
</evidence>
<dbReference type="PROSITE" id="PS00379">
    <property type="entry name" value="CDP_ALCOHOL_P_TRANSF"/>
    <property type="match status" value="1"/>
</dbReference>
<evidence type="ECO:0000256" key="16">
    <source>
        <dbReference type="PIRNR" id="PIRNR000848"/>
    </source>
</evidence>
<evidence type="ECO:0000256" key="17">
    <source>
        <dbReference type="RuleBase" id="RU003750"/>
    </source>
</evidence>
<keyword evidence="14 16" id="KW-0594">Phospholipid biosynthesis</keyword>
<dbReference type="GO" id="GO:0003881">
    <property type="term" value="F:CDP-diacylglycerol-inositol 3-phosphatidyltransferase activity"/>
    <property type="evidence" value="ECO:0007669"/>
    <property type="project" value="UniProtKB-UniRule"/>
</dbReference>
<organism evidence="19 22">
    <name type="scientific">Plasmodium yoelii</name>
    <dbReference type="NCBI Taxonomy" id="5861"/>
    <lineage>
        <taxon>Eukaryota</taxon>
        <taxon>Sar</taxon>
        <taxon>Alveolata</taxon>
        <taxon>Apicomplexa</taxon>
        <taxon>Aconoidasida</taxon>
        <taxon>Haemosporida</taxon>
        <taxon>Plasmodiidae</taxon>
        <taxon>Plasmodium</taxon>
        <taxon>Plasmodium (Vinckeia)</taxon>
    </lineage>
</organism>
<gene>
    <name evidence="20" type="ORF">PY17X_1415800</name>
    <name evidence="19" type="ORF">PYYM_1417600</name>
</gene>
<keyword evidence="12 16" id="KW-0443">Lipid metabolism</keyword>
<name>A0A077YCN2_PLAYE</name>
<keyword evidence="15 16" id="KW-1208">Phospholipid metabolism</keyword>
<dbReference type="RefSeq" id="XP_022812857.1">
    <property type="nucleotide sequence ID" value="XM_022957469.1"/>
</dbReference>
<dbReference type="EC" id="2.7.8.11" evidence="5 16"/>
<evidence type="ECO:0000256" key="7">
    <source>
        <dbReference type="ARBA" id="ARBA00022679"/>
    </source>
</evidence>
<evidence type="ECO:0000256" key="13">
    <source>
        <dbReference type="ARBA" id="ARBA00023136"/>
    </source>
</evidence>
<dbReference type="GO" id="GO:0005794">
    <property type="term" value="C:Golgi apparatus"/>
    <property type="evidence" value="ECO:0007669"/>
    <property type="project" value="TreeGrafter"/>
</dbReference>
<evidence type="ECO:0000313" key="19">
    <source>
        <dbReference type="EMBL" id="CDU20511.1"/>
    </source>
</evidence>
<evidence type="ECO:0000256" key="9">
    <source>
        <dbReference type="ARBA" id="ARBA00022723"/>
    </source>
</evidence>
<sequence>MQNKNVYLYVPNIIGYIRIILALIAFIVCKKNLAIFTLFYGTSQLLDALDGWTARKFNQTSCFGQILDQITDRLSTCILYLLNGSVYDNYIILIGLLMIADIGGHYIHATSCAIAGNKTHKKIENGNKLLKLYYEKQSVMVACIIAYESFWVSSYILKITDVDHIFHIICNYTLKMSFPLAAFKAITNISQGIYGARSLVEIDHMKMKNKNKNSH</sequence>
<dbReference type="InterPro" id="IPR048254">
    <property type="entry name" value="CDP_ALCOHOL_P_TRANSF_CS"/>
</dbReference>
<dbReference type="InterPro" id="IPR000462">
    <property type="entry name" value="CDP-OH_P_trans"/>
</dbReference>
<comment type="catalytic activity">
    <reaction evidence="16">
        <text>a CDP-1,2-diacyl-sn-glycerol + myo-inositol = a 1,2-diacyl-sn-glycero-3-phospho-(1D-myo-inositol) + CMP + H(+)</text>
        <dbReference type="Rhea" id="RHEA:11580"/>
        <dbReference type="ChEBI" id="CHEBI:15378"/>
        <dbReference type="ChEBI" id="CHEBI:17268"/>
        <dbReference type="ChEBI" id="CHEBI:57880"/>
        <dbReference type="ChEBI" id="CHEBI:58332"/>
        <dbReference type="ChEBI" id="CHEBI:60377"/>
        <dbReference type="EC" id="2.7.8.11"/>
    </reaction>
</comment>
<evidence type="ECO:0000256" key="15">
    <source>
        <dbReference type="ARBA" id="ARBA00023264"/>
    </source>
</evidence>
<evidence type="ECO:0000256" key="11">
    <source>
        <dbReference type="ARBA" id="ARBA00022989"/>
    </source>
</evidence>
<evidence type="ECO:0000313" key="20">
    <source>
        <dbReference type="EMBL" id="VTZ81472.1"/>
    </source>
</evidence>
<reference evidence="20" key="2">
    <citation type="submission" date="2014-05" db="EMBL/GenBank/DDBJ databases">
        <authorList>
            <person name="Aslett M.A."/>
            <person name="De Silva N."/>
        </authorList>
    </citation>
    <scope>NUCLEOTIDE SEQUENCE</scope>
    <source>
        <strain evidence="20">17X</strain>
    </source>
</reference>
<dbReference type="VEuPathDB" id="PlasmoDB:PYYM_1417600"/>
<keyword evidence="11 18" id="KW-1133">Transmembrane helix</keyword>
<dbReference type="GO" id="GO:0046872">
    <property type="term" value="F:metal ion binding"/>
    <property type="evidence" value="ECO:0007669"/>
    <property type="project" value="UniProtKB-KW"/>
</dbReference>
<keyword evidence="7 16" id="KW-0808">Transferase</keyword>
<evidence type="ECO:0000256" key="12">
    <source>
        <dbReference type="ARBA" id="ARBA00023098"/>
    </source>
</evidence>
<dbReference type="Gene3D" id="1.20.120.1760">
    <property type="match status" value="1"/>
</dbReference>
<dbReference type="PANTHER" id="PTHR15362:SF4">
    <property type="entry name" value="CDP-DIACYLGLYCEROL--INOSITOL 3-PHOSPHATIDYLTRANSFERASE"/>
    <property type="match status" value="1"/>
</dbReference>
<dbReference type="PANTHER" id="PTHR15362">
    <property type="entry name" value="PHOSPHATIDYLINOSITOL SYNTHASE"/>
    <property type="match status" value="1"/>
</dbReference>
<evidence type="ECO:0000256" key="5">
    <source>
        <dbReference type="ARBA" id="ARBA00013212"/>
    </source>
</evidence>
<evidence type="ECO:0000256" key="1">
    <source>
        <dbReference type="ARBA" id="ARBA00001936"/>
    </source>
</evidence>
<feature type="transmembrane region" description="Helical" evidence="18">
    <location>
        <begin position="6"/>
        <end position="29"/>
    </location>
</feature>
<dbReference type="GeneID" id="3854159"/>
<comment type="subcellular location">
    <subcellularLocation>
        <location evidence="3">Membrane</location>
        <topology evidence="3">Multi-pass membrane protein</topology>
    </subcellularLocation>
</comment>
<dbReference type="InterPro" id="IPR014387">
    <property type="entry name" value="CDP_diag_ino_3_P_euk"/>
</dbReference>
<dbReference type="KEGG" id="pyo:PY17X_1415800"/>
<proteinExistence type="inferred from homology"/>
<dbReference type="Proteomes" id="UP000072904">
    <property type="component" value="Chromosome 14"/>
</dbReference>
<evidence type="ECO:0000313" key="22">
    <source>
        <dbReference type="Proteomes" id="UP000072904"/>
    </source>
</evidence>
<dbReference type="OMA" id="AQTYSEN"/>
<comment type="similarity">
    <text evidence="4 16 17">Belongs to the CDP-alcohol phosphatidyltransferase class-I family.</text>
</comment>
<dbReference type="InterPro" id="IPR043130">
    <property type="entry name" value="CDP-OH_PTrfase_TM_dom"/>
</dbReference>
<evidence type="ECO:0000256" key="10">
    <source>
        <dbReference type="ARBA" id="ARBA00022842"/>
    </source>
</evidence>
<protein>
    <recommendedName>
        <fullName evidence="5 16">CDP-diacylglycerol--inositol 3-phosphatidyltransferase</fullName>
        <ecNumber evidence="5 16">2.7.8.11</ecNumber>
    </recommendedName>
</protein>
<keyword evidence="10" id="KW-0460">Magnesium</keyword>
<reference evidence="20" key="4">
    <citation type="submission" date="2019-05" db="EMBL/GenBank/DDBJ databases">
        <authorList>
            <consortium name="Pathogen Informatics"/>
        </authorList>
    </citation>
    <scope>NUCLEOTIDE SEQUENCE</scope>
    <source>
        <strain evidence="20">17X</strain>
    </source>
</reference>
<evidence type="ECO:0000313" key="21">
    <source>
        <dbReference type="Proteomes" id="UP000072874"/>
    </source>
</evidence>
<keyword evidence="9" id="KW-0479">Metal-binding</keyword>
<dbReference type="GO" id="GO:0016020">
    <property type="term" value="C:membrane"/>
    <property type="evidence" value="ECO:0007669"/>
    <property type="project" value="UniProtKB-SubCell"/>
</dbReference>
<evidence type="ECO:0000256" key="4">
    <source>
        <dbReference type="ARBA" id="ARBA00010441"/>
    </source>
</evidence>
<dbReference type="OrthoDB" id="10251079at2759"/>
<evidence type="ECO:0000256" key="3">
    <source>
        <dbReference type="ARBA" id="ARBA00004141"/>
    </source>
</evidence>
<evidence type="ECO:0000256" key="14">
    <source>
        <dbReference type="ARBA" id="ARBA00023209"/>
    </source>
</evidence>
<dbReference type="EMBL" id="LK934642">
    <property type="protein sequence ID" value="CDU20511.1"/>
    <property type="molecule type" value="Genomic_DNA"/>
</dbReference>
<dbReference type="Pfam" id="PF01066">
    <property type="entry name" value="CDP-OH_P_transf"/>
    <property type="match status" value="1"/>
</dbReference>
<comment type="cofactor">
    <cofactor evidence="1">
        <name>Mn(2+)</name>
        <dbReference type="ChEBI" id="CHEBI:29035"/>
    </cofactor>
</comment>
<evidence type="ECO:0000256" key="18">
    <source>
        <dbReference type="SAM" id="Phobius"/>
    </source>
</evidence>